<dbReference type="SMART" id="SM00382">
    <property type="entry name" value="AAA"/>
    <property type="match status" value="1"/>
</dbReference>
<dbReference type="InterPro" id="IPR027417">
    <property type="entry name" value="P-loop_NTPase"/>
</dbReference>
<dbReference type="NCBIfam" id="NF010061">
    <property type="entry name" value="PRK13538.1"/>
    <property type="match status" value="1"/>
</dbReference>
<keyword evidence="4 8" id="KW-0067">ATP-binding</keyword>
<dbReference type="AlphaFoldDB" id="A0A0K6IYC3"/>
<keyword evidence="9" id="KW-1185">Reference proteome</keyword>
<dbReference type="Pfam" id="PF00005">
    <property type="entry name" value="ABC_tran"/>
    <property type="match status" value="1"/>
</dbReference>
<organism evidence="8 9">
    <name type="scientific">Tepidiphilus thermophilus</name>
    <dbReference type="NCBI Taxonomy" id="876478"/>
    <lineage>
        <taxon>Bacteria</taxon>
        <taxon>Pseudomonadati</taxon>
        <taxon>Pseudomonadota</taxon>
        <taxon>Hydrogenophilia</taxon>
        <taxon>Hydrogenophilales</taxon>
        <taxon>Hydrogenophilaceae</taxon>
        <taxon>Tepidiphilus</taxon>
    </lineage>
</organism>
<evidence type="ECO:0000313" key="9">
    <source>
        <dbReference type="Proteomes" id="UP000182108"/>
    </source>
</evidence>
<dbReference type="PROSITE" id="PS00211">
    <property type="entry name" value="ABC_TRANSPORTER_1"/>
    <property type="match status" value="1"/>
</dbReference>
<evidence type="ECO:0000313" key="8">
    <source>
        <dbReference type="EMBL" id="CUB08064.1"/>
    </source>
</evidence>
<dbReference type="PANTHER" id="PTHR43499:SF1">
    <property type="entry name" value="ABC TRANSPORTER I FAMILY MEMBER 1"/>
    <property type="match status" value="1"/>
</dbReference>
<keyword evidence="3" id="KW-0201">Cytochrome c-type biogenesis</keyword>
<evidence type="ECO:0000256" key="5">
    <source>
        <dbReference type="ARBA" id="ARBA00022967"/>
    </source>
</evidence>
<dbReference type="InterPro" id="IPR005895">
    <property type="entry name" value="ABC_transptr_haem_export_CcmA"/>
</dbReference>
<evidence type="ECO:0000256" key="6">
    <source>
        <dbReference type="ARBA" id="ARBA00023136"/>
    </source>
</evidence>
<gene>
    <name evidence="8" type="ORF">Ga0061068_11915</name>
</gene>
<dbReference type="GO" id="GO:0005524">
    <property type="term" value="F:ATP binding"/>
    <property type="evidence" value="ECO:0007669"/>
    <property type="project" value="UniProtKB-KW"/>
</dbReference>
<dbReference type="InterPro" id="IPR003439">
    <property type="entry name" value="ABC_transporter-like_ATP-bd"/>
</dbReference>
<keyword evidence="5" id="KW-1278">Translocase</keyword>
<keyword evidence="2" id="KW-0547">Nucleotide-binding</keyword>
<dbReference type="EMBL" id="CYHH01000019">
    <property type="protein sequence ID" value="CUB08064.1"/>
    <property type="molecule type" value="Genomic_DNA"/>
</dbReference>
<reference evidence="9" key="1">
    <citation type="submission" date="2015-08" db="EMBL/GenBank/DDBJ databases">
        <authorList>
            <person name="Babu N.S."/>
            <person name="Beckwith C.J."/>
            <person name="Beseler K.G."/>
            <person name="Brison A."/>
            <person name="Carone J.V."/>
            <person name="Caskin T.P."/>
            <person name="Diamond M."/>
            <person name="Durham M.E."/>
            <person name="Foxe J.M."/>
            <person name="Go M."/>
            <person name="Henderson B.A."/>
            <person name="Jones I.B."/>
            <person name="McGettigan J.A."/>
            <person name="Micheletti S.J."/>
            <person name="Nasrallah M.E."/>
            <person name="Ortiz D."/>
            <person name="Piller C.R."/>
            <person name="Privatt S.R."/>
            <person name="Schneider S.L."/>
            <person name="Sharp S."/>
            <person name="Smith T.C."/>
            <person name="Stanton J.D."/>
            <person name="Ullery H.E."/>
            <person name="Wilson R.J."/>
            <person name="Serrano M.G."/>
            <person name="Buck G."/>
            <person name="Lee V."/>
            <person name="Wang Y."/>
            <person name="Carvalho R."/>
            <person name="Voegtly L."/>
            <person name="Shi R."/>
            <person name="Duckworth R."/>
            <person name="Johnson A."/>
            <person name="Loviza R."/>
            <person name="Walstead R."/>
            <person name="Shah Z."/>
            <person name="Kiflezghi M."/>
            <person name="Wade K."/>
            <person name="Ball S.L."/>
            <person name="Bradley K.W."/>
            <person name="Asai D.J."/>
            <person name="Bowman C.A."/>
            <person name="Russell D.A."/>
            <person name="Pope W.H."/>
            <person name="Jacobs-Sera D."/>
            <person name="Hendrix R.W."/>
            <person name="Hatfull G.F."/>
        </authorList>
    </citation>
    <scope>NUCLEOTIDE SEQUENCE [LARGE SCALE GENOMIC DNA]</scope>
    <source>
        <strain evidence="9">JCM 19170</strain>
    </source>
</reference>
<dbReference type="SUPFAM" id="SSF52540">
    <property type="entry name" value="P-loop containing nucleoside triphosphate hydrolases"/>
    <property type="match status" value="1"/>
</dbReference>
<sequence length="213" mass="23165">MLEALALTCIKGDRILFRDLTHAFRPGVLTRVAGPNGVGKTSLLRLLCGLAQPDEGEVRWQGTPLAAQRDAWHRAVFFHGHLPAVHELLSPRENLRSLAAVQGLPHDGAAIDAALGELGLARQRDLPVRVLSAGQRRRVALARLVLAQERPVWILDEPFTALDAAAVAALARRIEARVRDGATVVLTTHQDVEFACPCDTLEPGRFAPRRKAA</sequence>
<dbReference type="GO" id="GO:0016887">
    <property type="term" value="F:ATP hydrolysis activity"/>
    <property type="evidence" value="ECO:0007669"/>
    <property type="project" value="InterPro"/>
</dbReference>
<dbReference type="OrthoDB" id="9800654at2"/>
<evidence type="ECO:0000256" key="4">
    <source>
        <dbReference type="ARBA" id="ARBA00022840"/>
    </source>
</evidence>
<dbReference type="NCBIfam" id="TIGR01189">
    <property type="entry name" value="ccmA"/>
    <property type="match status" value="1"/>
</dbReference>
<dbReference type="InterPro" id="IPR003593">
    <property type="entry name" value="AAA+_ATPase"/>
</dbReference>
<keyword evidence="1" id="KW-0813">Transport</keyword>
<evidence type="ECO:0000256" key="2">
    <source>
        <dbReference type="ARBA" id="ARBA00022741"/>
    </source>
</evidence>
<dbReference type="Gene3D" id="3.40.50.300">
    <property type="entry name" value="P-loop containing nucleotide triphosphate hydrolases"/>
    <property type="match status" value="1"/>
</dbReference>
<dbReference type="Proteomes" id="UP000182108">
    <property type="component" value="Unassembled WGS sequence"/>
</dbReference>
<accession>A0A0K6IYC3</accession>
<protein>
    <submittedName>
        <fullName evidence="8">Heme ABC exporter, ATP-binding protein CcmA</fullName>
    </submittedName>
</protein>
<evidence type="ECO:0000259" key="7">
    <source>
        <dbReference type="PROSITE" id="PS50893"/>
    </source>
</evidence>
<keyword evidence="6" id="KW-0472">Membrane</keyword>
<dbReference type="InterPro" id="IPR017871">
    <property type="entry name" value="ABC_transporter-like_CS"/>
</dbReference>
<evidence type="ECO:0000256" key="1">
    <source>
        <dbReference type="ARBA" id="ARBA00022448"/>
    </source>
</evidence>
<dbReference type="RefSeq" id="WP_055424302.1">
    <property type="nucleotide sequence ID" value="NZ_CYHH01000019.1"/>
</dbReference>
<dbReference type="GO" id="GO:0017004">
    <property type="term" value="P:cytochrome complex assembly"/>
    <property type="evidence" value="ECO:0007669"/>
    <property type="project" value="UniProtKB-KW"/>
</dbReference>
<feature type="domain" description="ABC transporter" evidence="7">
    <location>
        <begin position="2"/>
        <end position="213"/>
    </location>
</feature>
<dbReference type="PANTHER" id="PTHR43499">
    <property type="entry name" value="ABC TRANSPORTER I FAMILY MEMBER 1"/>
    <property type="match status" value="1"/>
</dbReference>
<name>A0A0K6IYC3_9PROT</name>
<evidence type="ECO:0000256" key="3">
    <source>
        <dbReference type="ARBA" id="ARBA00022748"/>
    </source>
</evidence>
<dbReference type="GO" id="GO:0022857">
    <property type="term" value="F:transmembrane transporter activity"/>
    <property type="evidence" value="ECO:0007669"/>
    <property type="project" value="InterPro"/>
</dbReference>
<dbReference type="PROSITE" id="PS50893">
    <property type="entry name" value="ABC_TRANSPORTER_2"/>
    <property type="match status" value="1"/>
</dbReference>
<proteinExistence type="predicted"/>